<evidence type="ECO:0000313" key="2">
    <source>
        <dbReference type="EMBL" id="ETS87779.1"/>
    </source>
</evidence>
<dbReference type="HOGENOM" id="CLU_2210892_0_0_1"/>
<dbReference type="AlphaFoldDB" id="W3XP81"/>
<protein>
    <submittedName>
        <fullName evidence="2">Uncharacterized protein</fullName>
    </submittedName>
</protein>
<feature type="coiled-coil region" evidence="1">
    <location>
        <begin position="34"/>
        <end position="78"/>
    </location>
</feature>
<name>W3XP81_PESFW</name>
<evidence type="ECO:0000313" key="3">
    <source>
        <dbReference type="Proteomes" id="UP000030651"/>
    </source>
</evidence>
<accession>W3XP81</accession>
<dbReference type="EMBL" id="KI912109">
    <property type="protein sequence ID" value="ETS87779.1"/>
    <property type="molecule type" value="Genomic_DNA"/>
</dbReference>
<keyword evidence="3" id="KW-1185">Reference proteome</keyword>
<keyword evidence="1" id="KW-0175">Coiled coil</keyword>
<sequence>MLTAIPEKVEKNEVRQAESIEMSRQTMQSLAHPRERAMQVQEKLEETQEQLRQLQGDEKETQDQLKHLEAEQKETREQILGIKAVLEHQSPQPSHAEVVRIPLTTNF</sequence>
<dbReference type="Proteomes" id="UP000030651">
    <property type="component" value="Unassembled WGS sequence"/>
</dbReference>
<dbReference type="KEGG" id="pfy:PFICI_01607"/>
<dbReference type="GeneID" id="19266620"/>
<gene>
    <name evidence="2" type="ORF">PFICI_01607</name>
</gene>
<dbReference type="InParanoid" id="W3XP81"/>
<reference evidence="3" key="1">
    <citation type="journal article" date="2015" name="BMC Genomics">
        <title>Genomic and transcriptomic analysis of the endophytic fungus Pestalotiopsis fici reveals its lifestyle and high potential for synthesis of natural products.</title>
        <authorList>
            <person name="Wang X."/>
            <person name="Zhang X."/>
            <person name="Liu L."/>
            <person name="Xiang M."/>
            <person name="Wang W."/>
            <person name="Sun X."/>
            <person name="Che Y."/>
            <person name="Guo L."/>
            <person name="Liu G."/>
            <person name="Guo L."/>
            <person name="Wang C."/>
            <person name="Yin W.B."/>
            <person name="Stadler M."/>
            <person name="Zhang X."/>
            <person name="Liu X."/>
        </authorList>
    </citation>
    <scope>NUCLEOTIDE SEQUENCE [LARGE SCALE GENOMIC DNA]</scope>
    <source>
        <strain evidence="3">W106-1 / CGMCC3.15140</strain>
    </source>
</reference>
<dbReference type="RefSeq" id="XP_007828379.1">
    <property type="nucleotide sequence ID" value="XM_007830188.1"/>
</dbReference>
<evidence type="ECO:0000256" key="1">
    <source>
        <dbReference type="SAM" id="Coils"/>
    </source>
</evidence>
<organism evidence="2 3">
    <name type="scientific">Pestalotiopsis fici (strain W106-1 / CGMCC3.15140)</name>
    <dbReference type="NCBI Taxonomy" id="1229662"/>
    <lineage>
        <taxon>Eukaryota</taxon>
        <taxon>Fungi</taxon>
        <taxon>Dikarya</taxon>
        <taxon>Ascomycota</taxon>
        <taxon>Pezizomycotina</taxon>
        <taxon>Sordariomycetes</taxon>
        <taxon>Xylariomycetidae</taxon>
        <taxon>Amphisphaeriales</taxon>
        <taxon>Sporocadaceae</taxon>
        <taxon>Pestalotiopsis</taxon>
    </lineage>
</organism>
<proteinExistence type="predicted"/>